<protein>
    <recommendedName>
        <fullName evidence="2">Zinc knuckle CX2CX4HX4C</fullName>
    </recommendedName>
</protein>
<dbReference type="AlphaFoldDB" id="A0A699J8Q0"/>
<gene>
    <name evidence="1" type="ORF">Tci_588953</name>
</gene>
<dbReference type="InterPro" id="IPR040256">
    <property type="entry name" value="At4g02000-like"/>
</dbReference>
<dbReference type="PANTHER" id="PTHR31286:SF99">
    <property type="entry name" value="DUF4283 DOMAIN-CONTAINING PROTEIN"/>
    <property type="match status" value="1"/>
</dbReference>
<organism evidence="1">
    <name type="scientific">Tanacetum cinerariifolium</name>
    <name type="common">Dalmatian daisy</name>
    <name type="synonym">Chrysanthemum cinerariifolium</name>
    <dbReference type="NCBI Taxonomy" id="118510"/>
    <lineage>
        <taxon>Eukaryota</taxon>
        <taxon>Viridiplantae</taxon>
        <taxon>Streptophyta</taxon>
        <taxon>Embryophyta</taxon>
        <taxon>Tracheophyta</taxon>
        <taxon>Spermatophyta</taxon>
        <taxon>Magnoliopsida</taxon>
        <taxon>eudicotyledons</taxon>
        <taxon>Gunneridae</taxon>
        <taxon>Pentapetalae</taxon>
        <taxon>asterids</taxon>
        <taxon>campanulids</taxon>
        <taxon>Asterales</taxon>
        <taxon>Asteraceae</taxon>
        <taxon>Asteroideae</taxon>
        <taxon>Anthemideae</taxon>
        <taxon>Anthemidinae</taxon>
        <taxon>Tanacetum</taxon>
    </lineage>
</organism>
<evidence type="ECO:0000313" key="1">
    <source>
        <dbReference type="EMBL" id="GFA16981.1"/>
    </source>
</evidence>
<dbReference type="PANTHER" id="PTHR31286">
    <property type="entry name" value="GLYCINE-RICH CELL WALL STRUCTURAL PROTEIN 1.8-LIKE"/>
    <property type="match status" value="1"/>
</dbReference>
<reference evidence="1" key="1">
    <citation type="journal article" date="2019" name="Sci. Rep.">
        <title>Draft genome of Tanacetum cinerariifolium, the natural source of mosquito coil.</title>
        <authorList>
            <person name="Yamashiro T."/>
            <person name="Shiraishi A."/>
            <person name="Satake H."/>
            <person name="Nakayama K."/>
        </authorList>
    </citation>
    <scope>NUCLEOTIDE SEQUENCE</scope>
</reference>
<accession>A0A699J8Q0</accession>
<proteinExistence type="predicted"/>
<dbReference type="EMBL" id="BKCJ010379776">
    <property type="protein sequence ID" value="GFA16981.1"/>
    <property type="molecule type" value="Genomic_DNA"/>
</dbReference>
<sequence length="282" mass="32320">MFQFSTKEGMENVLNQGPWRISVPIVTYLKVGLNLISSKLGRLIMLDAHTSITCLNLYGVSSYAKALVEISVNNDFVESLVMFVPLDKGKGHRMASIEIEFESRPPYCTLCRIFNYVDEECPKKGKEEIRNANMDSGPTENVKSKFIQDDINLGQLRSNMNKLMEEDKLLDINTNVAKLMIEEGMAKEKGNLWKRFKEAKEASTSKPRSSMSDIEDESDEDEVYMPDEFKTKIFSSTGGKLTMKDDDLECYDGYETLIYDVPVKMQKFCDQYDIWLNSHVRK</sequence>
<name>A0A699J8Q0_TANCI</name>
<evidence type="ECO:0008006" key="2">
    <source>
        <dbReference type="Google" id="ProtNLM"/>
    </source>
</evidence>
<comment type="caution">
    <text evidence="1">The sequence shown here is derived from an EMBL/GenBank/DDBJ whole genome shotgun (WGS) entry which is preliminary data.</text>
</comment>